<dbReference type="Pfam" id="PF03105">
    <property type="entry name" value="SPX"/>
    <property type="match status" value="1"/>
</dbReference>
<dbReference type="GO" id="GO:0016036">
    <property type="term" value="P:cellular response to phosphate starvation"/>
    <property type="evidence" value="ECO:0007669"/>
    <property type="project" value="InterPro"/>
</dbReference>
<evidence type="ECO:0000313" key="4">
    <source>
        <dbReference type="Proteomes" id="UP001172457"/>
    </source>
</evidence>
<keyword evidence="4" id="KW-1185">Reference proteome</keyword>
<feature type="domain" description="SPX" evidence="2">
    <location>
        <begin position="1"/>
        <end position="160"/>
    </location>
</feature>
<accession>A0AA38TS00</accession>
<dbReference type="InterPro" id="IPR004331">
    <property type="entry name" value="SPX_dom"/>
</dbReference>
<gene>
    <name evidence="3" type="ORF">OSB04_013875</name>
</gene>
<dbReference type="EMBL" id="JARYMX010000003">
    <property type="protein sequence ID" value="KAJ9559261.1"/>
    <property type="molecule type" value="Genomic_DNA"/>
</dbReference>
<protein>
    <recommendedName>
        <fullName evidence="2">SPX domain-containing protein</fullName>
    </recommendedName>
</protein>
<dbReference type="PANTHER" id="PTHR45978">
    <property type="entry name" value="SPX DOMAIN-CONTAINING PROTEIN 3"/>
    <property type="match status" value="1"/>
</dbReference>
<dbReference type="Proteomes" id="UP001172457">
    <property type="component" value="Chromosome 3"/>
</dbReference>
<comment type="caution">
    <text evidence="3">The sequence shown here is derived from an EMBL/GenBank/DDBJ whole genome shotgun (WGS) entry which is preliminary data.</text>
</comment>
<dbReference type="InterPro" id="IPR031142">
    <property type="entry name" value="SPX_prot"/>
</dbReference>
<feature type="region of interest" description="Disordered" evidence="1">
    <location>
        <begin position="192"/>
        <end position="223"/>
    </location>
</feature>
<name>A0AA38TS00_9ASTR</name>
<proteinExistence type="predicted"/>
<dbReference type="PROSITE" id="PS51382">
    <property type="entry name" value="SPX"/>
    <property type="match status" value="1"/>
</dbReference>
<evidence type="ECO:0000256" key="1">
    <source>
        <dbReference type="SAM" id="MobiDB-lite"/>
    </source>
</evidence>
<reference evidence="3" key="1">
    <citation type="submission" date="2023-03" db="EMBL/GenBank/DDBJ databases">
        <title>Chromosome-scale reference genome and RAD-based genetic map of yellow starthistle (Centaurea solstitialis) reveal putative structural variation and QTLs associated with invader traits.</title>
        <authorList>
            <person name="Reatini B."/>
            <person name="Cang F.A."/>
            <person name="Jiang Q."/>
            <person name="Mckibben M.T.W."/>
            <person name="Barker M.S."/>
            <person name="Rieseberg L.H."/>
            <person name="Dlugosch K.M."/>
        </authorList>
    </citation>
    <scope>NUCLEOTIDE SEQUENCE</scope>
    <source>
        <strain evidence="3">CAN-66</strain>
        <tissue evidence="3">Leaf</tissue>
    </source>
</reference>
<evidence type="ECO:0000259" key="2">
    <source>
        <dbReference type="PROSITE" id="PS51382"/>
    </source>
</evidence>
<feature type="compositionally biased region" description="Basic and acidic residues" evidence="1">
    <location>
        <begin position="205"/>
        <end position="218"/>
    </location>
</feature>
<sequence>MQFRKILKKLIDETLPEWRDKFISYKDLKQQLKRVYSRDGGGCGDDNRRLKFSNEIDSVAIEKEVANFVKLCQEEIDKFNDFVLEKQEWYLIKIEVLEDNLIAAKDSDEELRKIGRTLADLHGEIVLLLNYSWLNYTGLVKILKKHDKLSGALLRLPFIQKVLKEPFYETDVLNYLVKKCDTMLEQNFSMNEPRVSESTTTTIQEEEKVPESSAEPKEISSPTVPEELVDIKHMENTYMKLTLSALNVLQEIRGGSSTANAFSIPPMQQNVEMNEIWKESLAVEVAK</sequence>
<organism evidence="3 4">
    <name type="scientific">Centaurea solstitialis</name>
    <name type="common">yellow star-thistle</name>
    <dbReference type="NCBI Taxonomy" id="347529"/>
    <lineage>
        <taxon>Eukaryota</taxon>
        <taxon>Viridiplantae</taxon>
        <taxon>Streptophyta</taxon>
        <taxon>Embryophyta</taxon>
        <taxon>Tracheophyta</taxon>
        <taxon>Spermatophyta</taxon>
        <taxon>Magnoliopsida</taxon>
        <taxon>eudicotyledons</taxon>
        <taxon>Gunneridae</taxon>
        <taxon>Pentapetalae</taxon>
        <taxon>asterids</taxon>
        <taxon>campanulids</taxon>
        <taxon>Asterales</taxon>
        <taxon>Asteraceae</taxon>
        <taxon>Carduoideae</taxon>
        <taxon>Cardueae</taxon>
        <taxon>Centaureinae</taxon>
        <taxon>Centaurea</taxon>
    </lineage>
</organism>
<evidence type="ECO:0000313" key="3">
    <source>
        <dbReference type="EMBL" id="KAJ9559261.1"/>
    </source>
</evidence>
<dbReference type="CDD" id="cd14481">
    <property type="entry name" value="SPX_AtSPX1_like"/>
    <property type="match status" value="1"/>
</dbReference>
<dbReference type="AlphaFoldDB" id="A0AA38TS00"/>
<dbReference type="PANTHER" id="PTHR45978:SF3">
    <property type="entry name" value="SPX DOMAIN-CONTAINING PROTEIN 1-LIKE"/>
    <property type="match status" value="1"/>
</dbReference>